<proteinExistence type="predicted"/>
<evidence type="ECO:0000313" key="3">
    <source>
        <dbReference type="Proteomes" id="UP001501729"/>
    </source>
</evidence>
<dbReference type="EMBL" id="BAABKX010000008">
    <property type="protein sequence ID" value="GAA5050602.1"/>
    <property type="molecule type" value="Genomic_DNA"/>
</dbReference>
<keyword evidence="3" id="KW-1185">Reference proteome</keyword>
<dbReference type="RefSeq" id="WP_227777778.1">
    <property type="nucleotide sequence ID" value="NZ_BAABKX010000008.1"/>
</dbReference>
<dbReference type="GeneID" id="68616085"/>
<evidence type="ECO:0000313" key="2">
    <source>
        <dbReference type="EMBL" id="GAA5050602.1"/>
    </source>
</evidence>
<evidence type="ECO:0008006" key="4">
    <source>
        <dbReference type="Google" id="ProtNLM"/>
    </source>
</evidence>
<accession>A0AAV3UHR8</accession>
<organism evidence="2 3">
    <name type="scientific">Haladaptatus pallidirubidus</name>
    <dbReference type="NCBI Taxonomy" id="1008152"/>
    <lineage>
        <taxon>Archaea</taxon>
        <taxon>Methanobacteriati</taxon>
        <taxon>Methanobacteriota</taxon>
        <taxon>Stenosarchaea group</taxon>
        <taxon>Halobacteria</taxon>
        <taxon>Halobacteriales</taxon>
        <taxon>Haladaptataceae</taxon>
        <taxon>Haladaptatus</taxon>
    </lineage>
</organism>
<protein>
    <recommendedName>
        <fullName evidence="4">Pectate lyase superfamily protein</fullName>
    </recommendedName>
</protein>
<name>A0AAV3UHR8_9EURY</name>
<dbReference type="Proteomes" id="UP001501729">
    <property type="component" value="Unassembled WGS sequence"/>
</dbReference>
<dbReference type="AlphaFoldDB" id="A0AAV3UHR8"/>
<gene>
    <name evidence="2" type="ORF">GCM10025751_24910</name>
</gene>
<reference evidence="2 3" key="1">
    <citation type="journal article" date="2019" name="Int. J. Syst. Evol. Microbiol.">
        <title>The Global Catalogue of Microorganisms (GCM) 10K type strain sequencing project: providing services to taxonomists for standard genome sequencing and annotation.</title>
        <authorList>
            <consortium name="The Broad Institute Genomics Platform"/>
            <consortium name="The Broad Institute Genome Sequencing Center for Infectious Disease"/>
            <person name="Wu L."/>
            <person name="Ma J."/>
        </authorList>
    </citation>
    <scope>NUCLEOTIDE SEQUENCE [LARGE SCALE GENOMIC DNA]</scope>
    <source>
        <strain evidence="2 3">JCM 17504</strain>
    </source>
</reference>
<feature type="compositionally biased region" description="Polar residues" evidence="1">
    <location>
        <begin position="378"/>
        <end position="399"/>
    </location>
</feature>
<sequence length="1040" mass="114574">MATYNIVDEGADNSGNSAIDPTLHELVGDNTTIIFPPGTYLLNELVVYSGIDNLQLIAPNGARLIPGQSGDSIRWFDVYSNGFVLDGFELDMRETEIPPFVRMNNEAGNWELKRLVTRGKVRAATDSNIGSGNSSDARTYFRLSAADGTRGLLQDCYFHEGACEPTEASNRRAILVESGKGELVFNRCWFELWGENTIYAKKPEGPLKIYNCFWRNTQVGVRIGGNTEVRNCVSIKDDVHPVQSWSGGSLQRGVSVEAVVPADPENGINSYEGTATIADSDFYHRYSDSSCGGPITASAPCEQININNVRISYNSEKYHDAIYTLNGRMNNGDDANLKYFKIENTEVHNDHDYQYAVSIGQEPNEWGNVSGVLGGSGPQTDSSYIQNQMTTNGDPTSPDTRPPLPSAPSLGEVPQQSAQLVRIDNTGNSSPSSYQITAGTYVLPAGDDGATVAMDWGPDNSPVRPPDSEQAAGSVPAGEVYAFYVTGGIVSTSASGPATWSVDGTPYSPGNVLSTNTLSSDQTSRDQWHQVEASDHSTGVVVGKPLSYNGAQPAHSRIRNDITSGFDYKIEEWDYLDGAHTTETFNTLAVPPAEYTLQLDDTVPYQVKSGTTSANHEFETVSLDGFFESIQPVILTQSGSFNGRDPIVTRVRDVSSDSFDVKVQEEGNGTHRIESIGYIALQPGVGYLDGKLFEVQRTPQEVTSEWTRIDFQQQYKRPQFIADLQTFHGLDTATLRYRNLTSTSVEVKVEEEQSEDSETEHATEAVGYAVFGEPTILTDTISSSQPDSDYWHQVDLGVQSPRVIIAKPLSYNGGHPAHVRLRNVTDGGFEYKLEEWQYLDGWHGDEIFHMMAVEPSEQELLLDDGSSCRIKSGNTTITDEFSKVSLESFFGAERPVVLAQVQTFNGSHPIVTRVANVSNDSFTAKMQEEKYNQQHTKETLGYVAIEQTSGRINGAPFEIQRTEQIITHQWTHISFQEEYKSPKFISDIQTFNGGDTCNIRYKNLSSTGVYIKIEEGENTDRETRHKNAESIGYAVFDSSM</sequence>
<feature type="region of interest" description="Disordered" evidence="1">
    <location>
        <begin position="375"/>
        <end position="416"/>
    </location>
</feature>
<dbReference type="SUPFAM" id="SSF51126">
    <property type="entry name" value="Pectin lyase-like"/>
    <property type="match status" value="1"/>
</dbReference>
<evidence type="ECO:0000256" key="1">
    <source>
        <dbReference type="SAM" id="MobiDB-lite"/>
    </source>
</evidence>
<dbReference type="InterPro" id="IPR011050">
    <property type="entry name" value="Pectin_lyase_fold/virulence"/>
</dbReference>
<comment type="caution">
    <text evidence="2">The sequence shown here is derived from an EMBL/GenBank/DDBJ whole genome shotgun (WGS) entry which is preliminary data.</text>
</comment>